<gene>
    <name evidence="4" type="ORF">AB5J57_02725</name>
</gene>
<keyword evidence="2" id="KW-0560">Oxidoreductase</keyword>
<dbReference type="EMBL" id="CP163429">
    <property type="protein sequence ID" value="XDP92487.1"/>
    <property type="molecule type" value="Genomic_DNA"/>
</dbReference>
<dbReference type="NCBIfam" id="NF006119">
    <property type="entry name" value="PRK08264.1-5"/>
    <property type="match status" value="1"/>
</dbReference>
<organism evidence="4">
    <name type="scientific">Streptomyces sp. R02</name>
    <dbReference type="NCBI Taxonomy" id="3238623"/>
    <lineage>
        <taxon>Bacteria</taxon>
        <taxon>Bacillati</taxon>
        <taxon>Actinomycetota</taxon>
        <taxon>Actinomycetes</taxon>
        <taxon>Kitasatosporales</taxon>
        <taxon>Streptomycetaceae</taxon>
        <taxon>Streptomyces</taxon>
    </lineage>
</organism>
<dbReference type="InterPro" id="IPR002347">
    <property type="entry name" value="SDR_fam"/>
</dbReference>
<evidence type="ECO:0000313" key="4">
    <source>
        <dbReference type="EMBL" id="XDP92487.1"/>
    </source>
</evidence>
<dbReference type="RefSeq" id="WP_369154433.1">
    <property type="nucleotide sequence ID" value="NZ_CP163429.1"/>
</dbReference>
<dbReference type="PRINTS" id="PR00081">
    <property type="entry name" value="GDHRDH"/>
</dbReference>
<dbReference type="PRINTS" id="PR00080">
    <property type="entry name" value="SDRFAMILY"/>
</dbReference>
<dbReference type="InterPro" id="IPR020904">
    <property type="entry name" value="Sc_DH/Rdtase_CS"/>
</dbReference>
<evidence type="ECO:0000256" key="3">
    <source>
        <dbReference type="RuleBase" id="RU000363"/>
    </source>
</evidence>
<evidence type="ECO:0000256" key="1">
    <source>
        <dbReference type="ARBA" id="ARBA00006484"/>
    </source>
</evidence>
<dbReference type="PANTHER" id="PTHR44169:SF6">
    <property type="entry name" value="NADPH-DEPENDENT 1-ACYLDIHYDROXYACETONE PHOSPHATE REDUCTASE"/>
    <property type="match status" value="1"/>
</dbReference>
<dbReference type="SUPFAM" id="SSF51735">
    <property type="entry name" value="NAD(P)-binding Rossmann-fold domains"/>
    <property type="match status" value="1"/>
</dbReference>
<dbReference type="GO" id="GO:0016491">
    <property type="term" value="F:oxidoreductase activity"/>
    <property type="evidence" value="ECO:0007669"/>
    <property type="project" value="UniProtKB-KW"/>
</dbReference>
<dbReference type="AlphaFoldDB" id="A0AB39LI42"/>
<dbReference type="PROSITE" id="PS00061">
    <property type="entry name" value="ADH_SHORT"/>
    <property type="match status" value="1"/>
</dbReference>
<accession>A0AB39LI42</accession>
<dbReference type="Pfam" id="PF00106">
    <property type="entry name" value="adh_short"/>
    <property type="match status" value="1"/>
</dbReference>
<protein>
    <submittedName>
        <fullName evidence="4">SDR family oxidoreductase</fullName>
    </submittedName>
</protein>
<reference evidence="4" key="1">
    <citation type="submission" date="2024-07" db="EMBL/GenBank/DDBJ databases">
        <authorList>
            <person name="Yu S.T."/>
        </authorList>
    </citation>
    <scope>NUCLEOTIDE SEQUENCE</scope>
    <source>
        <strain evidence="4">R02</strain>
    </source>
</reference>
<dbReference type="PANTHER" id="PTHR44169">
    <property type="entry name" value="NADPH-DEPENDENT 1-ACYLDIHYDROXYACETONE PHOSPHATE REDUCTASE"/>
    <property type="match status" value="1"/>
</dbReference>
<evidence type="ECO:0000256" key="2">
    <source>
        <dbReference type="ARBA" id="ARBA00023002"/>
    </source>
</evidence>
<proteinExistence type="inferred from homology"/>
<name>A0AB39LI42_9ACTN</name>
<sequence length="230" mass="23538">MTEIKGARALVTGGQRGLGEAFAAALLEAGAETVYVTARHPEPSADPRLVPLALEVTDEASVARLAEQAPDVDIVINNAGATIPGGLLDNGVADVARLLDINVLGALRVTRAFAPVLARRGGGALVNVHSVLSWASGAGAYGASKAALWSLTNSLRGELAGQGTQVVGVHLGYTDTDMVRALDVPKNDPRDVAAQVVEALLKGESEVLADEVTRHFKAALSGPVEGLAVA</sequence>
<comment type="similarity">
    <text evidence="1 3">Belongs to the short-chain dehydrogenases/reductases (SDR) family.</text>
</comment>
<dbReference type="Gene3D" id="3.40.50.720">
    <property type="entry name" value="NAD(P)-binding Rossmann-like Domain"/>
    <property type="match status" value="1"/>
</dbReference>
<dbReference type="InterPro" id="IPR036291">
    <property type="entry name" value="NAD(P)-bd_dom_sf"/>
</dbReference>